<dbReference type="Pfam" id="PF00563">
    <property type="entry name" value="EAL"/>
    <property type="match status" value="1"/>
</dbReference>
<dbReference type="InterPro" id="IPR035919">
    <property type="entry name" value="EAL_sf"/>
</dbReference>
<evidence type="ECO:0000259" key="3">
    <source>
        <dbReference type="PROSITE" id="PS50887"/>
    </source>
</evidence>
<dbReference type="PROSITE" id="PS50883">
    <property type="entry name" value="EAL"/>
    <property type="match status" value="1"/>
</dbReference>
<dbReference type="CDD" id="cd01948">
    <property type="entry name" value="EAL"/>
    <property type="match status" value="1"/>
</dbReference>
<dbReference type="SMART" id="SM00267">
    <property type="entry name" value="GGDEF"/>
    <property type="match status" value="1"/>
</dbReference>
<dbReference type="GO" id="GO:0016020">
    <property type="term" value="C:membrane"/>
    <property type="evidence" value="ECO:0007669"/>
    <property type="project" value="InterPro"/>
</dbReference>
<dbReference type="AlphaFoldDB" id="A0A931J2G8"/>
<comment type="caution">
    <text evidence="4">The sequence shown here is derived from an EMBL/GenBank/DDBJ whole genome shotgun (WGS) entry which is preliminary data.</text>
</comment>
<dbReference type="CDD" id="cd06225">
    <property type="entry name" value="HAMP"/>
    <property type="match status" value="1"/>
</dbReference>
<dbReference type="PANTHER" id="PTHR33121">
    <property type="entry name" value="CYCLIC DI-GMP PHOSPHODIESTERASE PDEF"/>
    <property type="match status" value="1"/>
</dbReference>
<sequence>MQRPAFLDLRRLEGRIVALFLGLLLLVQLGSVVLVNRSVQANAEASIDADLKTAGHRLERLLFQRVLRQHDIAVLLAADDGFRSAVGLMHQEAGTETLRDALANHAERVGAALVAFEDLEHRLVAGAGVQPGRFVGLAADLPEGAPAEGDSRLVLVDEKPYQLVRVPVRAPGPLGAVLMGFALDEDVLADLKGLTNVDALLLVRGGGPWRKPLSLEADKAPMLMEQAAQAEMGQNQARRLNLPDGDERRGRLFDLRVRGAASGVQLSALLTASVSEAIGPYNSLRWTLLALTLAGVVAFAIGSVVTARRISGPIGALARSAERLGRGDYDCPVQAPRNLGEVSELAQAFETMRQGIKAREADVHRLAFWDPLTDLPNRAQFVERLRTWLREHPQERMAVLMLDLDRFKHVNDVLGHAVGDQLLQRVAERLQAQAGSRNLLARLGGDEFALLFEGAAASQALGLAREMAQGFERPLSIGEQTIDVSAGIGIALFPDHARDADALLGHAELAMYAAKRGQHGVLLYDPAMDEGSQQSLGLLTELRRAVEQEELRLFLQPKLDLHTREVHSAEALVRWQHPTRGLVPPGLFIPFAEQTGFVRQLTAWVLRASARFAVEAEALGCPLRISVNLSTRDLLDAELPDKIRTMLQQEGARPEQLCLEITESAIMDDPARALATTEQLHAMGFRLAIDDFGTGYSSLAYLKNLPVQELKIDQSFVMAMEREADDRKIVRSTIDLAHNLGLAVVAEGIETATALALLAHWGCDEAQGYHLAKPMPAGQLPGWWQAWRAPEFRDSALGPLTTT</sequence>
<dbReference type="InterPro" id="IPR050706">
    <property type="entry name" value="Cyclic-di-GMP_PDE-like"/>
</dbReference>
<feature type="domain" description="GGDEF" evidence="3">
    <location>
        <begin position="395"/>
        <end position="526"/>
    </location>
</feature>
<dbReference type="InterPro" id="IPR003660">
    <property type="entry name" value="HAMP_dom"/>
</dbReference>
<dbReference type="RefSeq" id="WP_198112119.1">
    <property type="nucleotide sequence ID" value="NZ_JAEDAK010000011.1"/>
</dbReference>
<dbReference type="SUPFAM" id="SSF55073">
    <property type="entry name" value="Nucleotide cyclase"/>
    <property type="match status" value="1"/>
</dbReference>
<dbReference type="CDD" id="cd01949">
    <property type="entry name" value="GGDEF"/>
    <property type="match status" value="1"/>
</dbReference>
<dbReference type="Gene3D" id="3.30.70.270">
    <property type="match status" value="1"/>
</dbReference>
<feature type="domain" description="EAL" evidence="1">
    <location>
        <begin position="535"/>
        <end position="788"/>
    </location>
</feature>
<dbReference type="PROSITE" id="PS50887">
    <property type="entry name" value="GGDEF"/>
    <property type="match status" value="1"/>
</dbReference>
<organism evidence="4 5">
    <name type="scientific">Inhella proteolytica</name>
    <dbReference type="NCBI Taxonomy" id="2795029"/>
    <lineage>
        <taxon>Bacteria</taxon>
        <taxon>Pseudomonadati</taxon>
        <taxon>Pseudomonadota</taxon>
        <taxon>Betaproteobacteria</taxon>
        <taxon>Burkholderiales</taxon>
        <taxon>Sphaerotilaceae</taxon>
        <taxon>Inhella</taxon>
    </lineage>
</organism>
<dbReference type="EMBL" id="JAEDAK010000011">
    <property type="protein sequence ID" value="MBH9578349.1"/>
    <property type="molecule type" value="Genomic_DNA"/>
</dbReference>
<evidence type="ECO:0000313" key="4">
    <source>
        <dbReference type="EMBL" id="MBH9578349.1"/>
    </source>
</evidence>
<dbReference type="InterPro" id="IPR000160">
    <property type="entry name" value="GGDEF_dom"/>
</dbReference>
<feature type="domain" description="HAMP" evidence="2">
    <location>
        <begin position="308"/>
        <end position="361"/>
    </location>
</feature>
<dbReference type="InterPro" id="IPR029150">
    <property type="entry name" value="dCache_3"/>
</dbReference>
<dbReference type="InterPro" id="IPR001633">
    <property type="entry name" value="EAL_dom"/>
</dbReference>
<dbReference type="InterPro" id="IPR029787">
    <property type="entry name" value="Nucleotide_cyclase"/>
</dbReference>
<dbReference type="SMART" id="SM00304">
    <property type="entry name" value="HAMP"/>
    <property type="match status" value="1"/>
</dbReference>
<name>A0A931J2G8_9BURK</name>
<dbReference type="InterPro" id="IPR043128">
    <property type="entry name" value="Rev_trsase/Diguanyl_cyclase"/>
</dbReference>
<evidence type="ECO:0000313" key="5">
    <source>
        <dbReference type="Proteomes" id="UP000613266"/>
    </source>
</evidence>
<dbReference type="PANTHER" id="PTHR33121:SF71">
    <property type="entry name" value="OXYGEN SENSOR PROTEIN DOSP"/>
    <property type="match status" value="1"/>
</dbReference>
<dbReference type="GO" id="GO:0071111">
    <property type="term" value="F:cyclic-guanylate-specific phosphodiesterase activity"/>
    <property type="evidence" value="ECO:0007669"/>
    <property type="project" value="InterPro"/>
</dbReference>
<gene>
    <name evidence="4" type="ORF">I7X39_15770</name>
</gene>
<dbReference type="NCBIfam" id="TIGR00254">
    <property type="entry name" value="GGDEF"/>
    <property type="match status" value="1"/>
</dbReference>
<dbReference type="SUPFAM" id="SSF141868">
    <property type="entry name" value="EAL domain-like"/>
    <property type="match status" value="1"/>
</dbReference>
<dbReference type="Pfam" id="PF00990">
    <property type="entry name" value="GGDEF"/>
    <property type="match status" value="1"/>
</dbReference>
<accession>A0A931J2G8</accession>
<keyword evidence="5" id="KW-1185">Reference proteome</keyword>
<dbReference type="Gene3D" id="3.20.20.450">
    <property type="entry name" value="EAL domain"/>
    <property type="match status" value="1"/>
</dbReference>
<dbReference type="SUPFAM" id="SSF158472">
    <property type="entry name" value="HAMP domain-like"/>
    <property type="match status" value="1"/>
</dbReference>
<dbReference type="PROSITE" id="PS50885">
    <property type="entry name" value="HAMP"/>
    <property type="match status" value="1"/>
</dbReference>
<dbReference type="Pfam" id="PF00672">
    <property type="entry name" value="HAMP"/>
    <property type="match status" value="1"/>
</dbReference>
<dbReference type="GO" id="GO:0007165">
    <property type="term" value="P:signal transduction"/>
    <property type="evidence" value="ECO:0007669"/>
    <property type="project" value="InterPro"/>
</dbReference>
<evidence type="ECO:0000259" key="2">
    <source>
        <dbReference type="PROSITE" id="PS50885"/>
    </source>
</evidence>
<dbReference type="Proteomes" id="UP000613266">
    <property type="component" value="Unassembled WGS sequence"/>
</dbReference>
<dbReference type="Gene3D" id="6.10.340.10">
    <property type="match status" value="1"/>
</dbReference>
<proteinExistence type="predicted"/>
<protein>
    <submittedName>
        <fullName evidence="4">EAL domain-containing protein</fullName>
    </submittedName>
</protein>
<dbReference type="Pfam" id="PF14827">
    <property type="entry name" value="dCache_3"/>
    <property type="match status" value="1"/>
</dbReference>
<evidence type="ECO:0000259" key="1">
    <source>
        <dbReference type="PROSITE" id="PS50883"/>
    </source>
</evidence>
<dbReference type="SMART" id="SM00052">
    <property type="entry name" value="EAL"/>
    <property type="match status" value="1"/>
</dbReference>
<reference evidence="4" key="1">
    <citation type="submission" date="2020-12" db="EMBL/GenBank/DDBJ databases">
        <title>The genome sequence of Inhella sp. 1Y17.</title>
        <authorList>
            <person name="Liu Y."/>
        </authorList>
    </citation>
    <scope>NUCLEOTIDE SEQUENCE</scope>
    <source>
        <strain evidence="4">1Y17</strain>
    </source>
</reference>